<reference evidence="2 3" key="1">
    <citation type="submission" date="2018-02" db="EMBL/GenBank/DDBJ databases">
        <title>Insights into the biology of acidophilic members of the Acidiferrobacteraceae family derived from comparative genomic analyses.</title>
        <authorList>
            <person name="Issotta F."/>
            <person name="Thyssen C."/>
            <person name="Mena C."/>
            <person name="Moya A."/>
            <person name="Bellenberg S."/>
            <person name="Sproer C."/>
            <person name="Covarrubias P.C."/>
            <person name="Sand W."/>
            <person name="Quatrini R."/>
            <person name="Vera M."/>
        </authorList>
    </citation>
    <scope>NUCLEOTIDE SEQUENCE [LARGE SCALE GENOMIC DNA]</scope>
    <source>
        <strain evidence="3">m-1</strain>
    </source>
</reference>
<organism evidence="2 3">
    <name type="scientific">Acidiferrobacter thiooxydans</name>
    <dbReference type="NCBI Taxonomy" id="163359"/>
    <lineage>
        <taxon>Bacteria</taxon>
        <taxon>Pseudomonadati</taxon>
        <taxon>Pseudomonadota</taxon>
        <taxon>Gammaproteobacteria</taxon>
        <taxon>Acidiferrobacterales</taxon>
        <taxon>Acidiferrobacteraceae</taxon>
        <taxon>Acidiferrobacter</taxon>
    </lineage>
</organism>
<keyword evidence="3" id="KW-1185">Reference proteome</keyword>
<keyword evidence="1" id="KW-0963">Cytoplasm</keyword>
<dbReference type="OrthoDB" id="8659436at2"/>
<dbReference type="GO" id="GO:1900376">
    <property type="term" value="P:regulation of secondary metabolite biosynthetic process"/>
    <property type="evidence" value="ECO:0007669"/>
    <property type="project" value="TreeGrafter"/>
</dbReference>
<dbReference type="Pfam" id="PF01475">
    <property type="entry name" value="FUR"/>
    <property type="match status" value="1"/>
</dbReference>
<dbReference type="GO" id="GO:0000976">
    <property type="term" value="F:transcription cis-regulatory region binding"/>
    <property type="evidence" value="ECO:0007669"/>
    <property type="project" value="TreeGrafter"/>
</dbReference>
<dbReference type="SUPFAM" id="SSF46785">
    <property type="entry name" value="Winged helix' DNA-binding domain"/>
    <property type="match status" value="1"/>
</dbReference>
<dbReference type="AlphaFoldDB" id="A0A368HFX9"/>
<dbReference type="PANTHER" id="PTHR33202:SF8">
    <property type="entry name" value="PEROXIDE-RESPONSIVE REPRESSOR PERR"/>
    <property type="match status" value="1"/>
</dbReference>
<evidence type="ECO:0000313" key="2">
    <source>
        <dbReference type="EMBL" id="RCN56381.1"/>
    </source>
</evidence>
<keyword evidence="1" id="KW-0479">Metal-binding</keyword>
<dbReference type="CDD" id="cd07153">
    <property type="entry name" value="Fur_like"/>
    <property type="match status" value="1"/>
</dbReference>
<dbReference type="InterPro" id="IPR036390">
    <property type="entry name" value="WH_DNA-bd_sf"/>
</dbReference>
<comment type="subunit">
    <text evidence="1">Homodimer.</text>
</comment>
<comment type="caution">
    <text evidence="2">The sequence shown here is derived from an EMBL/GenBank/DDBJ whole genome shotgun (WGS) entry which is preliminary data.</text>
</comment>
<dbReference type="GO" id="GO:0008270">
    <property type="term" value="F:zinc ion binding"/>
    <property type="evidence" value="ECO:0007669"/>
    <property type="project" value="TreeGrafter"/>
</dbReference>
<keyword evidence="1" id="KW-0805">Transcription regulation</keyword>
<dbReference type="EMBL" id="PSYR01000002">
    <property type="protein sequence ID" value="RCN56381.1"/>
    <property type="molecule type" value="Genomic_DNA"/>
</dbReference>
<accession>A0A368HFX9</accession>
<gene>
    <name evidence="1" type="primary">fur</name>
    <name evidence="2" type="ORF">C4900_11160</name>
</gene>
<dbReference type="InterPro" id="IPR036388">
    <property type="entry name" value="WH-like_DNA-bd_sf"/>
</dbReference>
<dbReference type="GO" id="GO:0005737">
    <property type="term" value="C:cytoplasm"/>
    <property type="evidence" value="ECO:0007669"/>
    <property type="project" value="UniProtKB-SubCell"/>
</dbReference>
<evidence type="ECO:0000313" key="3">
    <source>
        <dbReference type="Proteomes" id="UP000253250"/>
    </source>
</evidence>
<protein>
    <recommendedName>
        <fullName evidence="1">Ferric uptake regulation protein</fullName>
    </recommendedName>
</protein>
<comment type="subcellular location">
    <subcellularLocation>
        <location evidence="1">Cytoplasm</location>
    </subcellularLocation>
</comment>
<comment type="similarity">
    <text evidence="1">Belongs to the Fur family.</text>
</comment>
<proteinExistence type="inferred from homology"/>
<keyword evidence="1" id="KW-0238">DNA-binding</keyword>
<dbReference type="GO" id="GO:0045892">
    <property type="term" value="P:negative regulation of DNA-templated transcription"/>
    <property type="evidence" value="ECO:0007669"/>
    <property type="project" value="TreeGrafter"/>
</dbReference>
<dbReference type="Proteomes" id="UP000253250">
    <property type="component" value="Unassembled WGS sequence"/>
</dbReference>
<dbReference type="Gene3D" id="1.10.10.10">
    <property type="entry name" value="Winged helix-like DNA-binding domain superfamily/Winged helix DNA-binding domain"/>
    <property type="match status" value="1"/>
</dbReference>
<dbReference type="PANTHER" id="PTHR33202">
    <property type="entry name" value="ZINC UPTAKE REGULATION PROTEIN"/>
    <property type="match status" value="1"/>
</dbReference>
<keyword evidence="1" id="KW-0862">Zinc</keyword>
<keyword evidence="1" id="KW-0804">Transcription</keyword>
<dbReference type="InterPro" id="IPR002481">
    <property type="entry name" value="FUR"/>
</dbReference>
<dbReference type="GO" id="GO:0003700">
    <property type="term" value="F:DNA-binding transcription factor activity"/>
    <property type="evidence" value="ECO:0007669"/>
    <property type="project" value="UniProtKB-UniRule"/>
</dbReference>
<keyword evidence="1" id="KW-0678">Repressor</keyword>
<sequence>MVKGYQDHTSQDLADLLRGHGVNPTAQRIEIARLLVYRRIHLTAEDVFRLVNRDGAHVSKATVYNTLGVFAEKGLIREVVIDPTRVVYDSNTAPHHHFYNTETGELFDIEERTMSVAGLPPLPQGTEVEGVEVIVRLRSSADRVA</sequence>
<evidence type="ECO:0000256" key="1">
    <source>
        <dbReference type="RuleBase" id="RU364037"/>
    </source>
</evidence>
<keyword evidence="1" id="KW-0408">Iron</keyword>
<name>A0A368HFX9_9GAMM</name>